<keyword evidence="2" id="KW-1185">Reference proteome</keyword>
<dbReference type="Proteomes" id="UP001431019">
    <property type="component" value="Unassembled WGS sequence"/>
</dbReference>
<protein>
    <recommendedName>
        <fullName evidence="3">OmpA-like domain-containing protein</fullName>
    </recommendedName>
</protein>
<dbReference type="EMBL" id="JAJITD010000004">
    <property type="protein sequence ID" value="MCC8392711.1"/>
    <property type="molecule type" value="Genomic_DNA"/>
</dbReference>
<name>A0ABS8JS29_9BURK</name>
<accession>A0ABS8JS29</accession>
<sequence>MKRGTNYWRVAVIFALVIFPAFFDAAYADRSDGKSMPSTACRFLKNMGFELPFNTIELTKEDMVIIADAVEDTKTWPSPAVGIQATVSAGAYIGERDLDVLKKRRGDAIKAYLMELGIPSRNIYVDPVVMTDDVVFRRADGGLAVQQIAIELAPICKGGSCAWMCGPL</sequence>
<gene>
    <name evidence="1" type="ORF">LJ656_08935</name>
</gene>
<dbReference type="RefSeq" id="WP_230508929.1">
    <property type="nucleotide sequence ID" value="NZ_JAJITD010000004.1"/>
</dbReference>
<evidence type="ECO:0008006" key="3">
    <source>
        <dbReference type="Google" id="ProtNLM"/>
    </source>
</evidence>
<reference evidence="1 2" key="1">
    <citation type="submission" date="2021-11" db="EMBL/GenBank/DDBJ databases">
        <authorList>
            <person name="Oh E.-T."/>
            <person name="Kim S.-B."/>
        </authorList>
    </citation>
    <scope>NUCLEOTIDE SEQUENCE [LARGE SCALE GENOMIC DNA]</scope>
    <source>
        <strain evidence="1 2">MMS20-SJTR3</strain>
    </source>
</reference>
<evidence type="ECO:0000313" key="2">
    <source>
        <dbReference type="Proteomes" id="UP001431019"/>
    </source>
</evidence>
<evidence type="ECO:0000313" key="1">
    <source>
        <dbReference type="EMBL" id="MCC8392711.1"/>
    </source>
</evidence>
<proteinExistence type="predicted"/>
<comment type="caution">
    <text evidence="1">The sequence shown here is derived from an EMBL/GenBank/DDBJ whole genome shotgun (WGS) entry which is preliminary data.</text>
</comment>
<organism evidence="1 2">
    <name type="scientific">Paraburkholderia sejongensis</name>
    <dbReference type="NCBI Taxonomy" id="2886946"/>
    <lineage>
        <taxon>Bacteria</taxon>
        <taxon>Pseudomonadati</taxon>
        <taxon>Pseudomonadota</taxon>
        <taxon>Betaproteobacteria</taxon>
        <taxon>Burkholderiales</taxon>
        <taxon>Burkholderiaceae</taxon>
        <taxon>Paraburkholderia</taxon>
    </lineage>
</organism>